<feature type="binding site" evidence="4">
    <location>
        <position position="26"/>
    </location>
    <ligand>
        <name>FAD</name>
        <dbReference type="ChEBI" id="CHEBI:57692"/>
    </ligand>
</feature>
<dbReference type="Gene3D" id="3.50.50.60">
    <property type="entry name" value="FAD/NAD(P)-binding domain"/>
    <property type="match status" value="1"/>
</dbReference>
<gene>
    <name evidence="6" type="ORF">DNR46_21635</name>
</gene>
<evidence type="ECO:0000313" key="7">
    <source>
        <dbReference type="Proteomes" id="UP000275436"/>
    </source>
</evidence>
<sequence>MREDQGRLLTDELERTDVVIVGAGFTGLSAALELKRAGINFVLLEARDRVGGRVEAVRNGLGERIDSGGQFLCEDMPELMALARARGKTFVETYVEGDFITHPSMPPKDAKQTYHGAMAIRERMNGIEPDDPSIKGMSVAAWLERQPDPIDARTAFRSMIEGLWCLPMDRVPLWYLIDNDRRITNEVPELQYSLRETMQSLAEDISGDLGDRVRLGEPATRVEHRPQGVRVVTGKGAMEARQLLVALPPATAAKLDFAPTLPARLAKALGVWESGAVIKILVRYPRPFWREQGLSGMVMWRDLPGLFACDASKDAEHAALVVFVGGPLALRWRVLDEAGLRAEVTGRLQEALGPDAGDIIDFISRDWIKDRWSGGAYSDLIVDVTARDAERTILSGAPPVHFAASELSPSFPGYVEGAIVAGRIAARKIIAELQSPIATSASGS</sequence>
<evidence type="ECO:0000256" key="2">
    <source>
        <dbReference type="ARBA" id="ARBA00005995"/>
    </source>
</evidence>
<dbReference type="InterPro" id="IPR036188">
    <property type="entry name" value="FAD/NAD-bd_sf"/>
</dbReference>
<comment type="similarity">
    <text evidence="2">Belongs to the flavin monoamine oxidase family.</text>
</comment>
<dbReference type="AlphaFoldDB" id="A0A3M9X5Q6"/>
<dbReference type="GO" id="GO:0016491">
    <property type="term" value="F:oxidoreductase activity"/>
    <property type="evidence" value="ECO:0007669"/>
    <property type="project" value="UniProtKB-KW"/>
</dbReference>
<accession>A0A3M9X5Q6</accession>
<evidence type="ECO:0000313" key="6">
    <source>
        <dbReference type="EMBL" id="RNJ43293.1"/>
    </source>
</evidence>
<proteinExistence type="inferred from homology"/>
<organism evidence="6 7">
    <name type="scientific">Mesorhizobium japonicum</name>
    <dbReference type="NCBI Taxonomy" id="2066070"/>
    <lineage>
        <taxon>Bacteria</taxon>
        <taxon>Pseudomonadati</taxon>
        <taxon>Pseudomonadota</taxon>
        <taxon>Alphaproteobacteria</taxon>
        <taxon>Hyphomicrobiales</taxon>
        <taxon>Phyllobacteriaceae</taxon>
        <taxon>Mesorhizobium</taxon>
    </lineage>
</organism>
<dbReference type="InterPro" id="IPR050703">
    <property type="entry name" value="Flavin_MAO"/>
</dbReference>
<dbReference type="SUPFAM" id="SSF54373">
    <property type="entry name" value="FAD-linked reductases, C-terminal domain"/>
    <property type="match status" value="1"/>
</dbReference>
<feature type="domain" description="Amine oxidase" evidence="5">
    <location>
        <begin position="25"/>
        <end position="84"/>
    </location>
</feature>
<comment type="caution">
    <text evidence="6">The sequence shown here is derived from an EMBL/GenBank/DDBJ whole genome shotgun (WGS) entry which is preliminary data.</text>
</comment>
<comment type="cofactor">
    <cofactor evidence="1">
        <name>FAD</name>
        <dbReference type="ChEBI" id="CHEBI:57692"/>
    </cofactor>
</comment>
<dbReference type="InterPro" id="IPR001613">
    <property type="entry name" value="Flavin_amine_oxidase"/>
</dbReference>
<reference evidence="6 7" key="1">
    <citation type="journal article" date="2018" name="Mol. Plant Microbe Interact.">
        <title>Taxonomically Different Co-Microsymbionts of a Relict Legume, Oxytropis popoviana, Have Complementary Sets of Symbiotic Genes and Together Increase the Efficiency of Plant Nodulation.</title>
        <authorList>
            <person name="Safronova V."/>
            <person name="Belimov A."/>
            <person name="Sazanova A."/>
            <person name="Chirak E."/>
            <person name="Verkhozina A."/>
            <person name="Kuznetsova I."/>
            <person name="Andronov E."/>
            <person name="Puhalsky J."/>
            <person name="Tikhonovich I."/>
        </authorList>
    </citation>
    <scope>NUCLEOTIDE SEQUENCE [LARGE SCALE GENOMIC DNA]</scope>
    <source>
        <strain evidence="6 7">Opo-235</strain>
    </source>
</reference>
<feature type="binding site" evidence="4">
    <location>
        <position position="323"/>
    </location>
    <ligand>
        <name>substrate</name>
    </ligand>
</feature>
<feature type="binding site" evidence="4">
    <location>
        <position position="406"/>
    </location>
    <ligand>
        <name>FAD</name>
        <dbReference type="ChEBI" id="CHEBI:57692"/>
    </ligand>
</feature>
<protein>
    <submittedName>
        <fullName evidence="6">Flavin monoamine oxidase family protein</fullName>
    </submittedName>
</protein>
<name>A0A3M9X5Q6_9HYPH</name>
<feature type="domain" description="Amine oxidase" evidence="5">
    <location>
        <begin position="195"/>
        <end position="430"/>
    </location>
</feature>
<evidence type="ECO:0000256" key="4">
    <source>
        <dbReference type="PIRSR" id="PIRSR601613-1"/>
    </source>
</evidence>
<dbReference type="PANTHER" id="PTHR43563:SF1">
    <property type="entry name" value="AMINE OXIDASE [FLAVIN-CONTAINING] B"/>
    <property type="match status" value="1"/>
</dbReference>
<evidence type="ECO:0000256" key="3">
    <source>
        <dbReference type="ARBA" id="ARBA00023002"/>
    </source>
</evidence>
<dbReference type="PANTHER" id="PTHR43563">
    <property type="entry name" value="AMINE OXIDASE"/>
    <property type="match status" value="1"/>
</dbReference>
<dbReference type="InterPro" id="IPR002937">
    <property type="entry name" value="Amino_oxidase"/>
</dbReference>
<evidence type="ECO:0000256" key="1">
    <source>
        <dbReference type="ARBA" id="ARBA00001974"/>
    </source>
</evidence>
<feature type="binding site" evidence="4">
    <location>
        <begin position="45"/>
        <end position="46"/>
    </location>
    <ligand>
        <name>FAD</name>
        <dbReference type="ChEBI" id="CHEBI:57692"/>
    </ligand>
</feature>
<dbReference type="SUPFAM" id="SSF51905">
    <property type="entry name" value="FAD/NAD(P)-binding domain"/>
    <property type="match status" value="1"/>
</dbReference>
<keyword evidence="3" id="KW-0560">Oxidoreductase</keyword>
<dbReference type="Proteomes" id="UP000275436">
    <property type="component" value="Unassembled WGS sequence"/>
</dbReference>
<dbReference type="PRINTS" id="PR00757">
    <property type="entry name" value="AMINEOXDASEF"/>
</dbReference>
<dbReference type="EMBL" id="QKOD01000006">
    <property type="protein sequence ID" value="RNJ43293.1"/>
    <property type="molecule type" value="Genomic_DNA"/>
</dbReference>
<dbReference type="Pfam" id="PF01593">
    <property type="entry name" value="Amino_oxidase"/>
    <property type="match status" value="2"/>
</dbReference>
<evidence type="ECO:0000259" key="5">
    <source>
        <dbReference type="Pfam" id="PF01593"/>
    </source>
</evidence>